<dbReference type="Proteomes" id="UP001172457">
    <property type="component" value="Chromosome 2"/>
</dbReference>
<gene>
    <name evidence="1" type="ORF">OSB04_008620</name>
</gene>
<reference evidence="1" key="1">
    <citation type="submission" date="2023-03" db="EMBL/GenBank/DDBJ databases">
        <title>Chromosome-scale reference genome and RAD-based genetic map of yellow starthistle (Centaurea solstitialis) reveal putative structural variation and QTLs associated with invader traits.</title>
        <authorList>
            <person name="Reatini B."/>
            <person name="Cang F.A."/>
            <person name="Jiang Q."/>
            <person name="Mckibben M.T.W."/>
            <person name="Barker M.S."/>
            <person name="Rieseberg L.H."/>
            <person name="Dlugosch K.M."/>
        </authorList>
    </citation>
    <scope>NUCLEOTIDE SEQUENCE</scope>
    <source>
        <strain evidence="1">CAN-66</strain>
        <tissue evidence="1">Leaf</tissue>
    </source>
</reference>
<evidence type="ECO:0000313" key="1">
    <source>
        <dbReference type="EMBL" id="KAJ9563460.1"/>
    </source>
</evidence>
<name>A0AA38TM56_9ASTR</name>
<comment type="caution">
    <text evidence="1">The sequence shown here is derived from an EMBL/GenBank/DDBJ whole genome shotgun (WGS) entry which is preliminary data.</text>
</comment>
<dbReference type="PANTHER" id="PTHR44083">
    <property type="entry name" value="TOPLESS-RELATED PROTEIN 1-RELATED"/>
    <property type="match status" value="1"/>
</dbReference>
<dbReference type="PANTHER" id="PTHR44083:SF35">
    <property type="entry name" value="TOPLESS-RELATED PROTEIN 4-LIKE ISOFORM X1"/>
    <property type="match status" value="1"/>
</dbReference>
<protein>
    <submittedName>
        <fullName evidence="1">Uncharacterized protein</fullName>
    </submittedName>
</protein>
<dbReference type="InterPro" id="IPR027728">
    <property type="entry name" value="Topless_fam"/>
</dbReference>
<dbReference type="GO" id="GO:0006355">
    <property type="term" value="P:regulation of DNA-templated transcription"/>
    <property type="evidence" value="ECO:0007669"/>
    <property type="project" value="InterPro"/>
</dbReference>
<organism evidence="1 2">
    <name type="scientific">Centaurea solstitialis</name>
    <name type="common">yellow star-thistle</name>
    <dbReference type="NCBI Taxonomy" id="347529"/>
    <lineage>
        <taxon>Eukaryota</taxon>
        <taxon>Viridiplantae</taxon>
        <taxon>Streptophyta</taxon>
        <taxon>Embryophyta</taxon>
        <taxon>Tracheophyta</taxon>
        <taxon>Spermatophyta</taxon>
        <taxon>Magnoliopsida</taxon>
        <taxon>eudicotyledons</taxon>
        <taxon>Gunneridae</taxon>
        <taxon>Pentapetalae</taxon>
        <taxon>asterids</taxon>
        <taxon>campanulids</taxon>
        <taxon>Asterales</taxon>
        <taxon>Asteraceae</taxon>
        <taxon>Carduoideae</taxon>
        <taxon>Cardueae</taxon>
        <taxon>Centaureinae</taxon>
        <taxon>Centaurea</taxon>
    </lineage>
</organism>
<sequence>MVISIDHLFVSCSTTKIVTSHMANWVNWWPNNVSTISETWSWVSNTTMDNLRLRVRKVITAAFCWTIWLQRNSKMFKGTCKKEKEIFSEIQFVAFDWIRCRTKFGSLLVWDKWVCNPVEAVFSCKDKRIVLQNPSWYKVFLVAPCNNGKVIEFIFSTATDGKIKAWLYDTIGSRVDYDAPGHLSTTMACSAGGTRNCFLAAGDEFTVKFWDMDNVNLLTTTDADADFWFLIYLQIPMMSMFGAANTSMGQSIMDRVAPIPSIVVMNCDNRSQIDVNPESEMSLWKNLECGN</sequence>
<accession>A0AA38TM56</accession>
<proteinExistence type="predicted"/>
<evidence type="ECO:0000313" key="2">
    <source>
        <dbReference type="Proteomes" id="UP001172457"/>
    </source>
</evidence>
<keyword evidence="2" id="KW-1185">Reference proteome</keyword>
<dbReference type="EMBL" id="JARYMX010000002">
    <property type="protein sequence ID" value="KAJ9563460.1"/>
    <property type="molecule type" value="Genomic_DNA"/>
</dbReference>
<dbReference type="AlphaFoldDB" id="A0AA38TM56"/>